<accession>A0ABP4ZPB4</accession>
<name>A0ABP4ZPB4_9MICO</name>
<evidence type="ECO:0000259" key="1">
    <source>
        <dbReference type="Pfam" id="PF01551"/>
    </source>
</evidence>
<protein>
    <recommendedName>
        <fullName evidence="1">M23ase beta-sheet core domain-containing protein</fullName>
    </recommendedName>
</protein>
<reference evidence="3" key="1">
    <citation type="journal article" date="2019" name="Int. J. Syst. Evol. Microbiol.">
        <title>The Global Catalogue of Microorganisms (GCM) 10K type strain sequencing project: providing services to taxonomists for standard genome sequencing and annotation.</title>
        <authorList>
            <consortium name="The Broad Institute Genomics Platform"/>
            <consortium name="The Broad Institute Genome Sequencing Center for Infectious Disease"/>
            <person name="Wu L."/>
            <person name="Ma J."/>
        </authorList>
    </citation>
    <scope>NUCLEOTIDE SEQUENCE [LARGE SCALE GENOMIC DNA]</scope>
    <source>
        <strain evidence="3">JCM 14326</strain>
    </source>
</reference>
<dbReference type="InterPro" id="IPR011055">
    <property type="entry name" value="Dup_hybrid_motif"/>
</dbReference>
<organism evidence="2 3">
    <name type="scientific">Myceligenerans crystallogenes</name>
    <dbReference type="NCBI Taxonomy" id="316335"/>
    <lineage>
        <taxon>Bacteria</taxon>
        <taxon>Bacillati</taxon>
        <taxon>Actinomycetota</taxon>
        <taxon>Actinomycetes</taxon>
        <taxon>Micrococcales</taxon>
        <taxon>Promicromonosporaceae</taxon>
        <taxon>Myceligenerans</taxon>
    </lineage>
</organism>
<dbReference type="Proteomes" id="UP001501094">
    <property type="component" value="Unassembled WGS sequence"/>
</dbReference>
<evidence type="ECO:0000313" key="2">
    <source>
        <dbReference type="EMBL" id="GAA1865096.1"/>
    </source>
</evidence>
<dbReference type="PANTHER" id="PTHR21666">
    <property type="entry name" value="PEPTIDASE-RELATED"/>
    <property type="match status" value="1"/>
</dbReference>
<evidence type="ECO:0000313" key="3">
    <source>
        <dbReference type="Proteomes" id="UP001501094"/>
    </source>
</evidence>
<comment type="caution">
    <text evidence="2">The sequence shown here is derived from an EMBL/GenBank/DDBJ whole genome shotgun (WGS) entry which is preliminary data.</text>
</comment>
<gene>
    <name evidence="2" type="ORF">GCM10009751_24040</name>
</gene>
<feature type="domain" description="M23ase beta-sheet core" evidence="1">
    <location>
        <begin position="240"/>
        <end position="337"/>
    </location>
</feature>
<dbReference type="EMBL" id="BAAANL010000004">
    <property type="protein sequence ID" value="GAA1865096.1"/>
    <property type="molecule type" value="Genomic_DNA"/>
</dbReference>
<keyword evidence="3" id="KW-1185">Reference proteome</keyword>
<dbReference type="RefSeq" id="WP_344103055.1">
    <property type="nucleotide sequence ID" value="NZ_BAAANL010000004.1"/>
</dbReference>
<dbReference type="Gene3D" id="2.70.70.10">
    <property type="entry name" value="Glucose Permease (Domain IIA)"/>
    <property type="match status" value="1"/>
</dbReference>
<dbReference type="InterPro" id="IPR050570">
    <property type="entry name" value="Cell_wall_metabolism_enzyme"/>
</dbReference>
<dbReference type="SUPFAM" id="SSF51261">
    <property type="entry name" value="Duplicated hybrid motif"/>
    <property type="match status" value="1"/>
</dbReference>
<dbReference type="CDD" id="cd12797">
    <property type="entry name" value="M23_peptidase"/>
    <property type="match status" value="1"/>
</dbReference>
<dbReference type="InterPro" id="IPR016047">
    <property type="entry name" value="M23ase_b-sheet_dom"/>
</dbReference>
<proteinExistence type="predicted"/>
<sequence>MNDKAARIGAVLLLLSPLGLLAFLLFFVLVASDSNAAVCNPDRGITATIDDDVVPDVEGYDAEQLTNAAHIIRAGSDLKLSGRDVTIGVMTAIGESTLRVLDHGDAAGPDSRGLFQQRANGAWGSYADRMDPYISATNFFEVLRDVEGRDALPPTIVAHRVQVNADPYHYEPFFADAVTIVEAIGGVDLGLEQRDGGAACSGIPAEEGEVAPGGWAQPGRGPVTSGFGMRTNPVTGIYRLHAGTDLAAGGCDGPIWAAQSGTVTFAGFDSSGTGIIEIDHGRGTITKYLHMWSHGINVSVGQRVEAGQPIGLVGDSGNSTACHLHFEVHVNGQPTDPEPFMTRVGAPLA</sequence>
<dbReference type="PANTHER" id="PTHR21666:SF270">
    <property type="entry name" value="MUREIN HYDROLASE ACTIVATOR ENVC"/>
    <property type="match status" value="1"/>
</dbReference>
<dbReference type="Pfam" id="PF01551">
    <property type="entry name" value="Peptidase_M23"/>
    <property type="match status" value="1"/>
</dbReference>